<dbReference type="AlphaFoldDB" id="A0A2N5ZCI1"/>
<dbReference type="EMBL" id="PKTG01000116">
    <property type="protein sequence ID" value="PLX16381.1"/>
    <property type="molecule type" value="Genomic_DNA"/>
</dbReference>
<reference evidence="2 3" key="1">
    <citation type="submission" date="2017-11" db="EMBL/GenBank/DDBJ databases">
        <title>Genome-resolved metagenomics identifies genetic mobility, metabolic interactions, and unexpected diversity in perchlorate-reducing communities.</title>
        <authorList>
            <person name="Barnum T.P."/>
            <person name="Figueroa I.A."/>
            <person name="Carlstrom C.I."/>
            <person name="Lucas L.N."/>
            <person name="Engelbrektson A.L."/>
            <person name="Coates J.D."/>
        </authorList>
    </citation>
    <scope>NUCLEOTIDE SEQUENCE [LARGE SCALE GENOMIC DNA]</scope>
    <source>
        <strain evidence="2">BM706</strain>
    </source>
</reference>
<sequence length="447" mass="51200">MKRFLIAILLLCSIIPIFSDPSGYFKGFVFDRKSKYPISNAQLELSGRVSFTDNKGFFEFRNLIVGNLILKITSESHNDVVELVKISNGTNSQNFYMEPKAVKVNIRGKIENIDTGLGVPNVNIAFDNVMSQTDDYGEFYMDNMKPGRYVVRIQDPDYEKYIDEINVTDAQTNNFKFLLKPLVRYGKIIGEIRNSGGELVESAQVVVGNNQPVEVSGGKFVLEDIVQAKYRLIVYSDGYEPYEEWIMVEELTRAKVILQRDRDFKYADLKDDKKKFSSPKHNGVVKRFGSLEGYVRDAKDFKLIQGVTLVLGEKYTVSGPDGMYYFNNIEPGNYTLSIISKKHGVYSADIYIKPGAGIFNISLKDEEKEGMIFGKVFEKSSNRAIIDARVEINGEMVRTDEKGYYEAKVKREDYSEIKVFIGRVQIYRKIVYITKEKTRHDIFVEVR</sequence>
<comment type="caution">
    <text evidence="2">The sequence shown here is derived from an EMBL/GenBank/DDBJ whole genome shotgun (WGS) entry which is preliminary data.</text>
</comment>
<evidence type="ECO:0000313" key="3">
    <source>
        <dbReference type="Proteomes" id="UP000234857"/>
    </source>
</evidence>
<proteinExistence type="predicted"/>
<dbReference type="Proteomes" id="UP000234857">
    <property type="component" value="Unassembled WGS sequence"/>
</dbReference>
<keyword evidence="1" id="KW-0732">Signal</keyword>
<evidence type="ECO:0008006" key="4">
    <source>
        <dbReference type="Google" id="ProtNLM"/>
    </source>
</evidence>
<dbReference type="SUPFAM" id="SSF49452">
    <property type="entry name" value="Starch-binding domain-like"/>
    <property type="match status" value="1"/>
</dbReference>
<dbReference type="PANTHER" id="PTHR23303">
    <property type="entry name" value="CARBOXYPEPTIDASE REGULATORY REGION-CONTAINING"/>
    <property type="match status" value="1"/>
</dbReference>
<protein>
    <recommendedName>
        <fullName evidence="4">PEGA domain-containing protein</fullName>
    </recommendedName>
</protein>
<dbReference type="InterPro" id="IPR013784">
    <property type="entry name" value="Carb-bd-like_fold"/>
</dbReference>
<dbReference type="GO" id="GO:0030246">
    <property type="term" value="F:carbohydrate binding"/>
    <property type="evidence" value="ECO:0007669"/>
    <property type="project" value="InterPro"/>
</dbReference>
<dbReference type="InterPro" id="IPR051417">
    <property type="entry name" value="SDr/BOS_complex"/>
</dbReference>
<dbReference type="InterPro" id="IPR008969">
    <property type="entry name" value="CarboxyPept-like_regulatory"/>
</dbReference>
<dbReference type="PANTHER" id="PTHR23303:SF14">
    <property type="entry name" value="BOS COMPLEX SUBUNIT NOMO1-RELATED"/>
    <property type="match status" value="1"/>
</dbReference>
<dbReference type="SUPFAM" id="SSF49464">
    <property type="entry name" value="Carboxypeptidase regulatory domain-like"/>
    <property type="match status" value="3"/>
</dbReference>
<gene>
    <name evidence="2" type="ORF">C0601_10455</name>
</gene>
<name>A0A2N5ZCI1_MUIH1</name>
<accession>A0A2N5ZCI1</accession>
<organism evidence="2 3">
    <name type="scientific">Muiribacterium halophilum</name>
    <dbReference type="NCBI Taxonomy" id="2053465"/>
    <lineage>
        <taxon>Bacteria</taxon>
        <taxon>Candidatus Muiribacteriota</taxon>
        <taxon>Candidatus Muiribacteriia</taxon>
        <taxon>Candidatus Muiribacteriales</taxon>
        <taxon>Candidatus Muiribacteriaceae</taxon>
        <taxon>Candidatus Muiribacterium</taxon>
    </lineage>
</organism>
<dbReference type="Gene3D" id="2.60.40.1120">
    <property type="entry name" value="Carboxypeptidase-like, regulatory domain"/>
    <property type="match status" value="2"/>
</dbReference>
<evidence type="ECO:0000256" key="1">
    <source>
        <dbReference type="ARBA" id="ARBA00022729"/>
    </source>
</evidence>
<evidence type="ECO:0000313" key="2">
    <source>
        <dbReference type="EMBL" id="PLX16381.1"/>
    </source>
</evidence>